<accession>A0A6A0AER6</accession>
<dbReference type="AlphaFoldDB" id="A0A6A0AER6"/>
<name>A0A6A0AER6_HAELA</name>
<proteinExistence type="predicted"/>
<keyword evidence="2" id="KW-1185">Reference proteome</keyword>
<dbReference type="Gene3D" id="3.30.40.220">
    <property type="match status" value="1"/>
</dbReference>
<comment type="caution">
    <text evidence="1">The sequence shown here is derived from an EMBL/GenBank/DDBJ whole genome shotgun (WGS) entry which is preliminary data.</text>
</comment>
<protein>
    <submittedName>
        <fullName evidence="1">Uncharacterized protein</fullName>
    </submittedName>
</protein>
<dbReference type="Proteomes" id="UP000485058">
    <property type="component" value="Unassembled WGS sequence"/>
</dbReference>
<organism evidence="1 2">
    <name type="scientific">Haematococcus lacustris</name>
    <name type="common">Green alga</name>
    <name type="synonym">Haematococcus pluvialis</name>
    <dbReference type="NCBI Taxonomy" id="44745"/>
    <lineage>
        <taxon>Eukaryota</taxon>
        <taxon>Viridiplantae</taxon>
        <taxon>Chlorophyta</taxon>
        <taxon>core chlorophytes</taxon>
        <taxon>Chlorophyceae</taxon>
        <taxon>CS clade</taxon>
        <taxon>Chlamydomonadales</taxon>
        <taxon>Haematococcaceae</taxon>
        <taxon>Haematococcus</taxon>
    </lineage>
</organism>
<gene>
    <name evidence="1" type="ORF">HaLaN_30424</name>
</gene>
<evidence type="ECO:0000313" key="1">
    <source>
        <dbReference type="EMBL" id="GFH31389.1"/>
    </source>
</evidence>
<dbReference type="EMBL" id="BLLF01005587">
    <property type="protein sequence ID" value="GFH31389.1"/>
    <property type="molecule type" value="Genomic_DNA"/>
</dbReference>
<evidence type="ECO:0000313" key="2">
    <source>
        <dbReference type="Proteomes" id="UP000485058"/>
    </source>
</evidence>
<reference evidence="1 2" key="1">
    <citation type="submission" date="2020-02" db="EMBL/GenBank/DDBJ databases">
        <title>Draft genome sequence of Haematococcus lacustris strain NIES-144.</title>
        <authorList>
            <person name="Morimoto D."/>
            <person name="Nakagawa S."/>
            <person name="Yoshida T."/>
            <person name="Sawayama S."/>
        </authorList>
    </citation>
    <scope>NUCLEOTIDE SEQUENCE [LARGE SCALE GENOMIC DNA]</scope>
    <source>
        <strain evidence="1 2">NIES-144</strain>
    </source>
</reference>
<feature type="non-terminal residue" evidence="1">
    <location>
        <position position="80"/>
    </location>
</feature>
<sequence>MKGTRPAEEFLQKVDLWASSCYLCGQSPAFGIDRVDGSSAYTPENSMSCCTICNVMKCTWTLPEFLEHIRFIQAHTRHWQ</sequence>